<dbReference type="SFLD" id="SFLDG01129">
    <property type="entry name" value="C1.5:_HAD__Beta-PGM__Phosphata"/>
    <property type="match status" value="1"/>
</dbReference>
<dbReference type="RefSeq" id="XP_040745713.1">
    <property type="nucleotide sequence ID" value="XM_040886871.1"/>
</dbReference>
<dbReference type="Pfam" id="PF00702">
    <property type="entry name" value="Hydrolase"/>
    <property type="match status" value="1"/>
</dbReference>
<dbReference type="EMBL" id="MCFD01000003">
    <property type="protein sequence ID" value="ORX72289.1"/>
    <property type="molecule type" value="Genomic_DNA"/>
</dbReference>
<dbReference type="InterPro" id="IPR036412">
    <property type="entry name" value="HAD-like_sf"/>
</dbReference>
<dbReference type="PANTHER" id="PTHR47829:SF1">
    <property type="entry name" value="HAD FAMILY PHOSPHATASE"/>
    <property type="match status" value="1"/>
</dbReference>
<proteinExistence type="predicted"/>
<dbReference type="SFLD" id="SFLDS00003">
    <property type="entry name" value="Haloacid_Dehalogenase"/>
    <property type="match status" value="1"/>
</dbReference>
<dbReference type="AlphaFoldDB" id="A0A1Y1WFL0"/>
<dbReference type="InterPro" id="IPR023198">
    <property type="entry name" value="PGP-like_dom2"/>
</dbReference>
<dbReference type="InterPro" id="IPR006439">
    <property type="entry name" value="HAD-SF_hydro_IA"/>
</dbReference>
<dbReference type="GeneID" id="63803519"/>
<dbReference type="InterPro" id="IPR023214">
    <property type="entry name" value="HAD_sf"/>
</dbReference>
<accession>A0A1Y1WFL0</accession>
<dbReference type="PRINTS" id="PR00413">
    <property type="entry name" value="HADHALOGNASE"/>
</dbReference>
<dbReference type="PANTHER" id="PTHR47829">
    <property type="entry name" value="HYDROLASE, PUTATIVE (AFU_ORTHOLOGUE AFUA_1G12880)-RELATED"/>
    <property type="match status" value="1"/>
</dbReference>
<gene>
    <name evidence="1" type="ORF">DL89DRAFT_265887</name>
</gene>
<evidence type="ECO:0000313" key="2">
    <source>
        <dbReference type="Proteomes" id="UP000193922"/>
    </source>
</evidence>
<organism evidence="1 2">
    <name type="scientific">Linderina pennispora</name>
    <dbReference type="NCBI Taxonomy" id="61395"/>
    <lineage>
        <taxon>Eukaryota</taxon>
        <taxon>Fungi</taxon>
        <taxon>Fungi incertae sedis</taxon>
        <taxon>Zoopagomycota</taxon>
        <taxon>Kickxellomycotina</taxon>
        <taxon>Kickxellomycetes</taxon>
        <taxon>Kickxellales</taxon>
        <taxon>Kickxellaceae</taxon>
        <taxon>Linderina</taxon>
    </lineage>
</organism>
<name>A0A1Y1WFL0_9FUNG</name>
<keyword evidence="2" id="KW-1185">Reference proteome</keyword>
<reference evidence="1 2" key="1">
    <citation type="submission" date="2016-07" db="EMBL/GenBank/DDBJ databases">
        <title>Pervasive Adenine N6-methylation of Active Genes in Fungi.</title>
        <authorList>
            <consortium name="DOE Joint Genome Institute"/>
            <person name="Mondo S.J."/>
            <person name="Dannebaum R.O."/>
            <person name="Kuo R.C."/>
            <person name="Labutti K."/>
            <person name="Haridas S."/>
            <person name="Kuo A."/>
            <person name="Salamov A."/>
            <person name="Ahrendt S.R."/>
            <person name="Lipzen A."/>
            <person name="Sullivan W."/>
            <person name="Andreopoulos W.B."/>
            <person name="Clum A."/>
            <person name="Lindquist E."/>
            <person name="Daum C."/>
            <person name="Ramamoorthy G.K."/>
            <person name="Gryganskyi A."/>
            <person name="Culley D."/>
            <person name="Magnuson J.K."/>
            <person name="James T.Y."/>
            <person name="O'Malley M.A."/>
            <person name="Stajich J.E."/>
            <person name="Spatafora J.W."/>
            <person name="Visel A."/>
            <person name="Grigoriev I.V."/>
        </authorList>
    </citation>
    <scope>NUCLEOTIDE SEQUENCE [LARGE SCALE GENOMIC DNA]</scope>
    <source>
        <strain evidence="1 2">ATCC 12442</strain>
    </source>
</reference>
<dbReference type="STRING" id="61395.A0A1Y1WFL0"/>
<protein>
    <submittedName>
        <fullName evidence="1">Epoxide hydrolase</fullName>
    </submittedName>
</protein>
<dbReference type="Gene3D" id="1.10.150.240">
    <property type="entry name" value="Putative phosphatase, domain 2"/>
    <property type="match status" value="1"/>
</dbReference>
<dbReference type="InterPro" id="IPR052898">
    <property type="entry name" value="ACAD10-like"/>
</dbReference>
<dbReference type="CDD" id="cd02603">
    <property type="entry name" value="HAD_sEH-N_like"/>
    <property type="match status" value="1"/>
</dbReference>
<dbReference type="SUPFAM" id="SSF56784">
    <property type="entry name" value="HAD-like"/>
    <property type="match status" value="1"/>
</dbReference>
<dbReference type="NCBIfam" id="TIGR01509">
    <property type="entry name" value="HAD-SF-IA-v3"/>
    <property type="match status" value="1"/>
</dbReference>
<keyword evidence="1" id="KW-0378">Hydrolase</keyword>
<dbReference type="GO" id="GO:0016791">
    <property type="term" value="F:phosphatase activity"/>
    <property type="evidence" value="ECO:0007669"/>
    <property type="project" value="UniProtKB-ARBA"/>
</dbReference>
<dbReference type="Gene3D" id="3.40.50.1000">
    <property type="entry name" value="HAD superfamily/HAD-like"/>
    <property type="match status" value="1"/>
</dbReference>
<dbReference type="OrthoDB" id="1694274at2759"/>
<sequence>MVDKIRAVVFDIGGVVVKSPFIAISAYERQHGLPANYINVALSKLGGSGAFQKYERGEISYDAFVSEWTRELNDVVGNNAAYRKYIERRSLDQHMILPNKTNIDGHELFTKMMEVAREPNENVVELVRGLRQVGYKTAALTNNFQNDSTSGAMRNWLFNPLFDEFVESSVVGLRKPDPKFYLHACNKLGVRPSEAVFLDDIAMNLRAAKNLGMAVVQVRIGREDEAIDEVRAILGSRGAFSSARL</sequence>
<evidence type="ECO:0000313" key="1">
    <source>
        <dbReference type="EMBL" id="ORX72289.1"/>
    </source>
</evidence>
<dbReference type="Proteomes" id="UP000193922">
    <property type="component" value="Unassembled WGS sequence"/>
</dbReference>
<comment type="caution">
    <text evidence="1">The sequence shown here is derived from an EMBL/GenBank/DDBJ whole genome shotgun (WGS) entry which is preliminary data.</text>
</comment>